<accession>A0A371Z2V0</accession>
<dbReference type="OrthoDB" id="7307648at2"/>
<keyword evidence="6" id="KW-1185">Reference proteome</keyword>
<dbReference type="GO" id="GO:0042597">
    <property type="term" value="C:periplasmic space"/>
    <property type="evidence" value="ECO:0007669"/>
    <property type="project" value="UniProtKB-SubCell"/>
</dbReference>
<evidence type="ECO:0000313" key="5">
    <source>
        <dbReference type="EMBL" id="RFD20739.1"/>
    </source>
</evidence>
<comment type="caution">
    <text evidence="5">The sequence shown here is derived from an EMBL/GenBank/DDBJ whole genome shotgun (WGS) entry which is preliminary data.</text>
</comment>
<keyword evidence="3 4" id="KW-0732">Signal</keyword>
<evidence type="ECO:0000256" key="2">
    <source>
        <dbReference type="ARBA" id="ARBA00010742"/>
    </source>
</evidence>
<sequence>MTGPNFRRAFRRGFYALAAMIGLGGALQAQAATVRVGYIPVIGSAPLFVMQGKNWAHDAGIDLQLVRFQSGPQAVQALVAGQIDAYVAGVLPLLQARAHGVDVKVVATAAIEELEVVSRGALASGLPEQPKPLTPDALRQRFADFTSVTDRMPKIASQPQGSVPDTLLRYWLKERNKLEPAQVANIIGIDIDAAQQAFLAGAVDGAILREPALTIIRHRIPGMRVLATGHDLMPGQPGSVLAIVNENAPDRAAWKSAFLASFVKATHLLATDPEQVEPYVQQALGGGMLPKEIVIEALKASASGYVSDPAAIETAVGQLQDFEVQTGVLHKAEPVAALFDLDSYRQIQQ</sequence>
<evidence type="ECO:0000313" key="6">
    <source>
        <dbReference type="Proteomes" id="UP000262371"/>
    </source>
</evidence>
<dbReference type="Gene3D" id="3.40.190.10">
    <property type="entry name" value="Periplasmic binding protein-like II"/>
    <property type="match status" value="2"/>
</dbReference>
<dbReference type="Pfam" id="PF13379">
    <property type="entry name" value="NMT1_2"/>
    <property type="match status" value="1"/>
</dbReference>
<gene>
    <name evidence="5" type="ORF">DY926_04690</name>
</gene>
<evidence type="ECO:0000256" key="3">
    <source>
        <dbReference type="ARBA" id="ARBA00022729"/>
    </source>
</evidence>
<dbReference type="PANTHER" id="PTHR30024">
    <property type="entry name" value="ALIPHATIC SULFONATES-BINDING PROTEIN-RELATED"/>
    <property type="match status" value="1"/>
</dbReference>
<comment type="subcellular location">
    <subcellularLocation>
        <location evidence="1">Periplasm</location>
    </subcellularLocation>
</comment>
<dbReference type="AlphaFoldDB" id="A0A371Z2V0"/>
<evidence type="ECO:0000256" key="4">
    <source>
        <dbReference type="SAM" id="SignalP"/>
    </source>
</evidence>
<feature type="signal peptide" evidence="4">
    <location>
        <begin position="1"/>
        <end position="31"/>
    </location>
</feature>
<feature type="chain" id="PRO_5016630131" evidence="4">
    <location>
        <begin position="32"/>
        <end position="349"/>
    </location>
</feature>
<dbReference type="Proteomes" id="UP000262371">
    <property type="component" value="Unassembled WGS sequence"/>
</dbReference>
<dbReference type="SUPFAM" id="SSF53850">
    <property type="entry name" value="Periplasmic binding protein-like II"/>
    <property type="match status" value="1"/>
</dbReference>
<name>A0A371Z2V0_9PROT</name>
<dbReference type="EMBL" id="QUWV01000036">
    <property type="protein sequence ID" value="RFD20739.1"/>
    <property type="molecule type" value="Genomic_DNA"/>
</dbReference>
<evidence type="ECO:0000256" key="1">
    <source>
        <dbReference type="ARBA" id="ARBA00004418"/>
    </source>
</evidence>
<dbReference type="RefSeq" id="WP_116702305.1">
    <property type="nucleotide sequence ID" value="NZ_QUWV01000036.1"/>
</dbReference>
<dbReference type="PANTHER" id="PTHR30024:SF47">
    <property type="entry name" value="TAURINE-BINDING PERIPLASMIC PROTEIN"/>
    <property type="match status" value="1"/>
</dbReference>
<organism evidence="5 6">
    <name type="scientific">Komagataeibacter melaceti</name>
    <dbReference type="NCBI Taxonomy" id="2766577"/>
    <lineage>
        <taxon>Bacteria</taxon>
        <taxon>Pseudomonadati</taxon>
        <taxon>Pseudomonadota</taxon>
        <taxon>Alphaproteobacteria</taxon>
        <taxon>Acetobacterales</taxon>
        <taxon>Acetobacteraceae</taxon>
        <taxon>Komagataeibacter</taxon>
    </lineage>
</organism>
<reference evidence="5 6" key="1">
    <citation type="submission" date="2018-08" db="EMBL/GenBank/DDBJ databases">
        <title>Komagataeibacter sp. AV 382.</title>
        <authorList>
            <person name="Skraban J."/>
            <person name="Trcek J."/>
        </authorList>
    </citation>
    <scope>NUCLEOTIDE SEQUENCE [LARGE SCALE GENOMIC DNA]</scope>
    <source>
        <strain evidence="5 6">AV 382</strain>
    </source>
</reference>
<comment type="similarity">
    <text evidence="2">Belongs to the bacterial solute-binding protein SsuA/TauA family.</text>
</comment>
<protein>
    <submittedName>
        <fullName evidence="5">ABC transporter substrate-binding protein</fullName>
    </submittedName>
</protein>
<proteinExistence type="inferred from homology"/>